<organism evidence="1 2">
    <name type="scientific">Novosphingobium soli</name>
    <dbReference type="NCBI Taxonomy" id="574956"/>
    <lineage>
        <taxon>Bacteria</taxon>
        <taxon>Pseudomonadati</taxon>
        <taxon>Pseudomonadota</taxon>
        <taxon>Alphaproteobacteria</taxon>
        <taxon>Sphingomonadales</taxon>
        <taxon>Sphingomonadaceae</taxon>
        <taxon>Novosphingobium</taxon>
    </lineage>
</organism>
<protein>
    <submittedName>
        <fullName evidence="1">Uncharacterized protein</fullName>
    </submittedName>
</protein>
<comment type="caution">
    <text evidence="1">The sequence shown here is derived from an EMBL/GenBank/DDBJ whole genome shotgun (WGS) entry which is preliminary data.</text>
</comment>
<reference evidence="1 2" key="1">
    <citation type="submission" date="2024-09" db="EMBL/GenBank/DDBJ databases">
        <authorList>
            <person name="Sun Q."/>
            <person name="Mori K."/>
        </authorList>
    </citation>
    <scope>NUCLEOTIDE SEQUENCE [LARGE SCALE GENOMIC DNA]</scope>
    <source>
        <strain evidence="1 2">CCM 7706</strain>
    </source>
</reference>
<dbReference type="EMBL" id="JBHLWK010000013">
    <property type="protein sequence ID" value="MFC0204743.1"/>
    <property type="molecule type" value="Genomic_DNA"/>
</dbReference>
<name>A0ABV6CXP0_9SPHN</name>
<keyword evidence="2" id="KW-1185">Reference proteome</keyword>
<evidence type="ECO:0000313" key="1">
    <source>
        <dbReference type="EMBL" id="MFC0204743.1"/>
    </source>
</evidence>
<proteinExistence type="predicted"/>
<gene>
    <name evidence="1" type="ORF">ACFFJC_10705</name>
</gene>
<dbReference type="RefSeq" id="WP_379487504.1">
    <property type="nucleotide sequence ID" value="NZ_JBHLWK010000013.1"/>
</dbReference>
<sequence length="91" mass="9912">MTEDPAEMAARPIPATIPMPDHPVRQTAWFQAYVRLARPTAEWVTAGGLLYAFVVGPTIERPLAEGYLVQVLLFAGGIFGIRAFEKVKGVA</sequence>
<accession>A0ABV6CXP0</accession>
<dbReference type="Proteomes" id="UP001589798">
    <property type="component" value="Unassembled WGS sequence"/>
</dbReference>
<evidence type="ECO:0000313" key="2">
    <source>
        <dbReference type="Proteomes" id="UP001589798"/>
    </source>
</evidence>